<dbReference type="InterPro" id="IPR006660">
    <property type="entry name" value="Arsenate_reductase-like"/>
</dbReference>
<proteinExistence type="inferred from homology"/>
<dbReference type="RefSeq" id="WP_120799818.1">
    <property type="nucleotide sequence ID" value="NZ_RBXL01000001.1"/>
</dbReference>
<dbReference type="Gene3D" id="3.40.30.10">
    <property type="entry name" value="Glutaredoxin"/>
    <property type="match status" value="1"/>
</dbReference>
<organism evidence="3 4">
    <name type="scientific">Thiocapsa rosea</name>
    <dbReference type="NCBI Taxonomy" id="69360"/>
    <lineage>
        <taxon>Bacteria</taxon>
        <taxon>Pseudomonadati</taxon>
        <taxon>Pseudomonadota</taxon>
        <taxon>Gammaproteobacteria</taxon>
        <taxon>Chromatiales</taxon>
        <taxon>Chromatiaceae</taxon>
        <taxon>Thiocapsa</taxon>
    </lineage>
</organism>
<keyword evidence="4" id="KW-1185">Reference proteome</keyword>
<dbReference type="PROSITE" id="PS51353">
    <property type="entry name" value="ARSC"/>
    <property type="match status" value="1"/>
</dbReference>
<dbReference type="SUPFAM" id="SSF52833">
    <property type="entry name" value="Thioredoxin-like"/>
    <property type="match status" value="1"/>
</dbReference>
<evidence type="ECO:0000256" key="2">
    <source>
        <dbReference type="PROSITE-ProRule" id="PRU01282"/>
    </source>
</evidence>
<dbReference type="PANTHER" id="PTHR30041">
    <property type="entry name" value="ARSENATE REDUCTASE"/>
    <property type="match status" value="1"/>
</dbReference>
<sequence length="145" mass="15774">MSSVLFYEKPGCLSNAKQKALLTSLGHRLSVRNLLAEPWTVERLRPFFGVLPVREWFNPTAPRIKQGEVLPETLDEPTALALMVEDPLLIRRPLIESEYGMGCGFESGPLLAALGVAIAVDQDLQSCSRSGPDPRCDLPTDGAAA</sequence>
<dbReference type="InterPro" id="IPR036249">
    <property type="entry name" value="Thioredoxin-like_sf"/>
</dbReference>
<evidence type="ECO:0000313" key="4">
    <source>
        <dbReference type="Proteomes" id="UP000274556"/>
    </source>
</evidence>
<evidence type="ECO:0000313" key="3">
    <source>
        <dbReference type="EMBL" id="RKT44250.1"/>
    </source>
</evidence>
<dbReference type="Pfam" id="PF03960">
    <property type="entry name" value="ArsC"/>
    <property type="match status" value="1"/>
</dbReference>
<dbReference type="InterPro" id="IPR006503">
    <property type="entry name" value="Nase-assoc"/>
</dbReference>
<dbReference type="AlphaFoldDB" id="A0A495V6C7"/>
<comment type="similarity">
    <text evidence="1 2">Belongs to the ArsC family.</text>
</comment>
<protein>
    <submittedName>
        <fullName evidence="3">Nitrogenase-associated protein</fullName>
    </submittedName>
</protein>
<dbReference type="OrthoDB" id="5432555at2"/>
<evidence type="ECO:0000256" key="1">
    <source>
        <dbReference type="ARBA" id="ARBA00007198"/>
    </source>
</evidence>
<gene>
    <name evidence="3" type="ORF">BDD21_1628</name>
</gene>
<accession>A0A495V6C7</accession>
<comment type="caution">
    <text evidence="3">The sequence shown here is derived from an EMBL/GenBank/DDBJ whole genome shotgun (WGS) entry which is preliminary data.</text>
</comment>
<reference evidence="3 4" key="1">
    <citation type="submission" date="2018-10" db="EMBL/GenBank/DDBJ databases">
        <title>Genomic Encyclopedia of Archaeal and Bacterial Type Strains, Phase II (KMG-II): from individual species to whole genera.</title>
        <authorList>
            <person name="Goeker M."/>
        </authorList>
    </citation>
    <scope>NUCLEOTIDE SEQUENCE [LARGE SCALE GENOMIC DNA]</scope>
    <source>
        <strain evidence="3 4">DSM 235</strain>
    </source>
</reference>
<dbReference type="EMBL" id="RBXL01000001">
    <property type="protein sequence ID" value="RKT44250.1"/>
    <property type="molecule type" value="Genomic_DNA"/>
</dbReference>
<name>A0A495V6C7_9GAMM</name>
<dbReference type="Proteomes" id="UP000274556">
    <property type="component" value="Unassembled WGS sequence"/>
</dbReference>
<dbReference type="NCBIfam" id="TIGR01616">
    <property type="entry name" value="nitro_assoc"/>
    <property type="match status" value="1"/>
</dbReference>
<dbReference type="PANTHER" id="PTHR30041:SF8">
    <property type="entry name" value="PROTEIN YFFB"/>
    <property type="match status" value="1"/>
</dbReference>